<gene>
    <name evidence="1" type="ORF">G5B17_15450</name>
</gene>
<evidence type="ECO:0000313" key="1">
    <source>
        <dbReference type="EMBL" id="NSG86770.1"/>
    </source>
</evidence>
<name>A0ABX2HBS9_9FIRM</name>
<accession>A0ABX2HBS9</accession>
<organism evidence="1 2">
    <name type="scientific">Blautia faecis</name>
    <dbReference type="NCBI Taxonomy" id="871665"/>
    <lineage>
        <taxon>Bacteria</taxon>
        <taxon>Bacillati</taxon>
        <taxon>Bacillota</taxon>
        <taxon>Clostridia</taxon>
        <taxon>Lachnospirales</taxon>
        <taxon>Lachnospiraceae</taxon>
        <taxon>Blautia</taxon>
    </lineage>
</organism>
<protein>
    <submittedName>
        <fullName evidence="1">Uncharacterized protein</fullName>
    </submittedName>
</protein>
<dbReference type="RefSeq" id="WP_173736148.1">
    <property type="nucleotide sequence ID" value="NZ_JAAIPU010000023.1"/>
</dbReference>
<comment type="caution">
    <text evidence="1">The sequence shown here is derived from an EMBL/GenBank/DDBJ whole genome shotgun (WGS) entry which is preliminary data.</text>
</comment>
<reference evidence="1 2" key="1">
    <citation type="journal article" date="2020" name="Cell Host Microbe">
        <title>Functional and Genomic Variation between Human-Derived Isolates of Lachnospiraceae Reveals Inter- and Intra-Species Diversity.</title>
        <authorList>
            <person name="Sorbara M.T."/>
            <person name="Littmann E.R."/>
            <person name="Fontana E."/>
            <person name="Moody T.U."/>
            <person name="Kohout C.E."/>
            <person name="Gjonbalaj M."/>
            <person name="Eaton V."/>
            <person name="Seok R."/>
            <person name="Leiner I.M."/>
            <person name="Pamer E.G."/>
        </authorList>
    </citation>
    <scope>NUCLEOTIDE SEQUENCE [LARGE SCALE GENOMIC DNA]</scope>
    <source>
        <strain evidence="1 2">MSK.17.74</strain>
    </source>
</reference>
<dbReference type="EMBL" id="JAAITS010000049">
    <property type="protein sequence ID" value="NSG86770.1"/>
    <property type="molecule type" value="Genomic_DNA"/>
</dbReference>
<keyword evidence="2" id="KW-1185">Reference proteome</keyword>
<proteinExistence type="predicted"/>
<dbReference type="Proteomes" id="UP001644719">
    <property type="component" value="Unassembled WGS sequence"/>
</dbReference>
<evidence type="ECO:0000313" key="2">
    <source>
        <dbReference type="Proteomes" id="UP001644719"/>
    </source>
</evidence>
<sequence>MWHFWLFFLALLAVVIVLMYCCLVRAEKMDDEMDEAFRKLNEKRKDETKLWQGEDQE</sequence>